<reference evidence="1 2" key="1">
    <citation type="journal article" date="2023" name="BMC Biol.">
        <title>The compact genome of the sponge Oopsacas minuta (Hexactinellida) is lacking key metazoan core genes.</title>
        <authorList>
            <person name="Santini S."/>
            <person name="Schenkelaars Q."/>
            <person name="Jourda C."/>
            <person name="Duchesne M."/>
            <person name="Belahbib H."/>
            <person name="Rocher C."/>
            <person name="Selva M."/>
            <person name="Riesgo A."/>
            <person name="Vervoort M."/>
            <person name="Leys S.P."/>
            <person name="Kodjabachian L."/>
            <person name="Le Bivic A."/>
            <person name="Borchiellini C."/>
            <person name="Claverie J.M."/>
            <person name="Renard E."/>
        </authorList>
    </citation>
    <scope>NUCLEOTIDE SEQUENCE [LARGE SCALE GENOMIC DNA]</scope>
    <source>
        <strain evidence="1">SPO-2</strain>
    </source>
</reference>
<evidence type="ECO:0000313" key="1">
    <source>
        <dbReference type="EMBL" id="KAI6646982.1"/>
    </source>
</evidence>
<sequence>MVRIKRIITAIQQELSDAFGILDGSYVEPVVVIVFQIPDSSYPKVFTRDDMNPNVIIQALESAINERKILITEMGMFKHIQHPSFPLDCRHNLIPMPIMIPRATTPTNDGPTTLYIHILLLKAFNSGSLSSK</sequence>
<accession>A0AAV7JDZ0</accession>
<dbReference type="AlphaFoldDB" id="A0AAV7JDZ0"/>
<keyword evidence="2" id="KW-1185">Reference proteome</keyword>
<gene>
    <name evidence="1" type="ORF">LOD99_8981</name>
</gene>
<evidence type="ECO:0000313" key="2">
    <source>
        <dbReference type="Proteomes" id="UP001165289"/>
    </source>
</evidence>
<comment type="caution">
    <text evidence="1">The sequence shown here is derived from an EMBL/GenBank/DDBJ whole genome shotgun (WGS) entry which is preliminary data.</text>
</comment>
<organism evidence="1 2">
    <name type="scientific">Oopsacas minuta</name>
    <dbReference type="NCBI Taxonomy" id="111878"/>
    <lineage>
        <taxon>Eukaryota</taxon>
        <taxon>Metazoa</taxon>
        <taxon>Porifera</taxon>
        <taxon>Hexactinellida</taxon>
        <taxon>Hexasterophora</taxon>
        <taxon>Lyssacinosida</taxon>
        <taxon>Leucopsacidae</taxon>
        <taxon>Oopsacas</taxon>
    </lineage>
</organism>
<dbReference type="EMBL" id="JAKMXF010000348">
    <property type="protein sequence ID" value="KAI6646982.1"/>
    <property type="molecule type" value="Genomic_DNA"/>
</dbReference>
<name>A0AAV7JDZ0_9METZ</name>
<protein>
    <submittedName>
        <fullName evidence="1">Uncharacterized protein</fullName>
    </submittedName>
</protein>
<proteinExistence type="predicted"/>
<dbReference type="Proteomes" id="UP001165289">
    <property type="component" value="Unassembled WGS sequence"/>
</dbReference>